<keyword evidence="1" id="KW-1133">Transmembrane helix</keyword>
<dbReference type="EMBL" id="JBHSAS010000006">
    <property type="protein sequence ID" value="MFC4027239.1"/>
    <property type="molecule type" value="Genomic_DNA"/>
</dbReference>
<accession>A0ABV8HAD5</accession>
<evidence type="ECO:0000256" key="1">
    <source>
        <dbReference type="SAM" id="Phobius"/>
    </source>
</evidence>
<keyword evidence="4" id="KW-1185">Reference proteome</keyword>
<dbReference type="InterPro" id="IPR040829">
    <property type="entry name" value="Cap16_NUDIX"/>
</dbReference>
<evidence type="ECO:0000313" key="3">
    <source>
        <dbReference type="EMBL" id="MFC4027239.1"/>
    </source>
</evidence>
<sequence length="275" mass="32637">MKKEILRTIIYFTLTVLAVSYLIFRYFVMTAPSDFHIEGLVPAAFSVIFYSIASIHELAKCHGKYFWTAIRCSIFHPTSKVYVSLSYLLQIKTSGDNFYFLVKGNKIDQYQPVGGVFQIVGSKNIEKDWNAQLKTDKTNPRDLRFYVQASKIPEIIQWFKSEKDRETGVWREFREELIDTGVVSEEIFKTTNVEFLRTEECILKKETRFDNEKYHTLIYKVFRIELTPEQENEFNKLKNNKKFTEDYAFVKRKDIESECFDEHKKRIGQHTKYIL</sequence>
<comment type="caution">
    <text evidence="3">The sequence shown here is derived from an EMBL/GenBank/DDBJ whole genome shotgun (WGS) entry which is preliminary data.</text>
</comment>
<dbReference type="Pfam" id="PF18167">
    <property type="entry name" value="Sa_NUDIX"/>
    <property type="match status" value="1"/>
</dbReference>
<feature type="transmembrane region" description="Helical" evidence="1">
    <location>
        <begin position="9"/>
        <end position="28"/>
    </location>
</feature>
<feature type="domain" description="CD-NTase-associated protein 16 NUDIX" evidence="2">
    <location>
        <begin position="81"/>
        <end position="275"/>
    </location>
</feature>
<dbReference type="RefSeq" id="WP_290234633.1">
    <property type="nucleotide sequence ID" value="NZ_JAUFPZ010000002.1"/>
</dbReference>
<protein>
    <recommendedName>
        <fullName evidence="2">CD-NTase-associated protein 16 NUDIX domain-containing protein</fullName>
    </recommendedName>
</protein>
<dbReference type="Proteomes" id="UP001595793">
    <property type="component" value="Unassembled WGS sequence"/>
</dbReference>
<organism evidence="3 4">
    <name type="scientific">Zunongwangia endophytica</name>
    <dbReference type="NCBI Taxonomy" id="1808945"/>
    <lineage>
        <taxon>Bacteria</taxon>
        <taxon>Pseudomonadati</taxon>
        <taxon>Bacteroidota</taxon>
        <taxon>Flavobacteriia</taxon>
        <taxon>Flavobacteriales</taxon>
        <taxon>Flavobacteriaceae</taxon>
        <taxon>Zunongwangia</taxon>
    </lineage>
</organism>
<gene>
    <name evidence="3" type="ORF">ACFOS1_07475</name>
</gene>
<keyword evidence="1" id="KW-0472">Membrane</keyword>
<evidence type="ECO:0000259" key="2">
    <source>
        <dbReference type="Pfam" id="PF18167"/>
    </source>
</evidence>
<keyword evidence="1" id="KW-0812">Transmembrane</keyword>
<proteinExistence type="predicted"/>
<reference evidence="4" key="1">
    <citation type="journal article" date="2019" name="Int. J. Syst. Evol. Microbiol.">
        <title>The Global Catalogue of Microorganisms (GCM) 10K type strain sequencing project: providing services to taxonomists for standard genome sequencing and annotation.</title>
        <authorList>
            <consortium name="The Broad Institute Genomics Platform"/>
            <consortium name="The Broad Institute Genome Sequencing Center for Infectious Disease"/>
            <person name="Wu L."/>
            <person name="Ma J."/>
        </authorList>
    </citation>
    <scope>NUCLEOTIDE SEQUENCE [LARGE SCALE GENOMIC DNA]</scope>
    <source>
        <strain evidence="4">CECT 9128</strain>
    </source>
</reference>
<name>A0ABV8HAD5_9FLAO</name>
<feature type="transmembrane region" description="Helical" evidence="1">
    <location>
        <begin position="40"/>
        <end position="59"/>
    </location>
</feature>
<evidence type="ECO:0000313" key="4">
    <source>
        <dbReference type="Proteomes" id="UP001595793"/>
    </source>
</evidence>